<evidence type="ECO:0000313" key="1">
    <source>
        <dbReference type="EMBL" id="RYU83254.1"/>
    </source>
</evidence>
<accession>A0A4Q5LF44</accession>
<evidence type="ECO:0000313" key="2">
    <source>
        <dbReference type="Proteomes" id="UP000294155"/>
    </source>
</evidence>
<organism evidence="1 2">
    <name type="scientific">Hymenobacter persicinus</name>
    <dbReference type="NCBI Taxonomy" id="2025506"/>
    <lineage>
        <taxon>Bacteria</taxon>
        <taxon>Pseudomonadati</taxon>
        <taxon>Bacteroidota</taxon>
        <taxon>Cytophagia</taxon>
        <taxon>Cytophagales</taxon>
        <taxon>Hymenobacteraceae</taxon>
        <taxon>Hymenobacter</taxon>
    </lineage>
</organism>
<dbReference type="Proteomes" id="UP000294155">
    <property type="component" value="Unassembled WGS sequence"/>
</dbReference>
<proteinExistence type="predicted"/>
<dbReference type="EMBL" id="SEWE01000004">
    <property type="protein sequence ID" value="RYU83254.1"/>
    <property type="molecule type" value="Genomic_DNA"/>
</dbReference>
<name>A0A4Q5LF44_9BACT</name>
<dbReference type="OrthoDB" id="885469at2"/>
<protein>
    <submittedName>
        <fullName evidence="1">Uncharacterized protein</fullName>
    </submittedName>
</protein>
<keyword evidence="2" id="KW-1185">Reference proteome</keyword>
<dbReference type="AlphaFoldDB" id="A0A4Q5LF44"/>
<comment type="caution">
    <text evidence="1">The sequence shown here is derived from an EMBL/GenBank/DDBJ whole genome shotgun (WGS) entry which is preliminary data.</text>
</comment>
<dbReference type="RefSeq" id="WP_129919634.1">
    <property type="nucleotide sequence ID" value="NZ_SEWE01000004.1"/>
</dbReference>
<reference evidence="1 2" key="1">
    <citation type="submission" date="2019-02" db="EMBL/GenBank/DDBJ databases">
        <title>Bacterial novel species isolated from soil.</title>
        <authorList>
            <person name="Jung H.-Y."/>
        </authorList>
    </citation>
    <scope>NUCLEOTIDE SEQUENCE [LARGE SCALE GENOMIC DNA]</scope>
    <source>
        <strain evidence="1 2">1-3-3-3</strain>
    </source>
</reference>
<sequence>MDSFPFEVRFINGAQHGSPEQMYQVFADFSPPELATYKALFQKYSSAGDDFSLVEVTFLLIDFNTDDLVDHMDFDEEGFLLDMHLDSESALQEFIDVACPIFRDMAELESYLSRSTGMNRL</sequence>
<gene>
    <name evidence="1" type="ORF">EWM57_02915</name>
</gene>